<evidence type="ECO:0000256" key="1">
    <source>
        <dbReference type="ARBA" id="ARBA00004141"/>
    </source>
</evidence>
<dbReference type="PANTHER" id="PTHR43229">
    <property type="entry name" value="NODULATION PROTEIN J"/>
    <property type="match status" value="1"/>
</dbReference>
<accession>A0A8J3A962</accession>
<dbReference type="RefSeq" id="WP_130649993.1">
    <property type="nucleotide sequence ID" value="NZ_BMHA01000008.1"/>
</dbReference>
<keyword evidence="2 5" id="KW-0812">Transmembrane</keyword>
<dbReference type="GO" id="GO:0140359">
    <property type="term" value="F:ABC-type transporter activity"/>
    <property type="evidence" value="ECO:0007669"/>
    <property type="project" value="InterPro"/>
</dbReference>
<evidence type="ECO:0000256" key="5">
    <source>
        <dbReference type="SAM" id="Phobius"/>
    </source>
</evidence>
<keyword evidence="3 5" id="KW-1133">Transmembrane helix</keyword>
<dbReference type="AlphaFoldDB" id="A0A8J3A962"/>
<evidence type="ECO:0000256" key="3">
    <source>
        <dbReference type="ARBA" id="ARBA00022989"/>
    </source>
</evidence>
<evidence type="ECO:0000313" key="8">
    <source>
        <dbReference type="Proteomes" id="UP000650511"/>
    </source>
</evidence>
<feature type="transmembrane region" description="Helical" evidence="5">
    <location>
        <begin position="241"/>
        <end position="259"/>
    </location>
</feature>
<proteinExistence type="predicted"/>
<comment type="subcellular location">
    <subcellularLocation>
        <location evidence="1">Membrane</location>
        <topology evidence="1">Multi-pass membrane protein</topology>
    </subcellularLocation>
</comment>
<evidence type="ECO:0000256" key="4">
    <source>
        <dbReference type="ARBA" id="ARBA00023136"/>
    </source>
</evidence>
<feature type="transmembrane region" description="Helical" evidence="5">
    <location>
        <begin position="42"/>
        <end position="62"/>
    </location>
</feature>
<name>A0A8J3A962_9ACTN</name>
<keyword evidence="8" id="KW-1185">Reference proteome</keyword>
<evidence type="ECO:0000256" key="2">
    <source>
        <dbReference type="ARBA" id="ARBA00022692"/>
    </source>
</evidence>
<evidence type="ECO:0000313" key="7">
    <source>
        <dbReference type="EMBL" id="GGI07171.1"/>
    </source>
</evidence>
<feature type="transmembrane region" description="Helical" evidence="5">
    <location>
        <begin position="153"/>
        <end position="178"/>
    </location>
</feature>
<dbReference type="PANTHER" id="PTHR43229:SF2">
    <property type="entry name" value="NODULATION PROTEIN J"/>
    <property type="match status" value="1"/>
</dbReference>
<dbReference type="EMBL" id="BMHA01000008">
    <property type="protein sequence ID" value="GGI07171.1"/>
    <property type="molecule type" value="Genomic_DNA"/>
</dbReference>
<protein>
    <submittedName>
        <fullName evidence="7">ABC transporter</fullName>
    </submittedName>
</protein>
<feature type="transmembrane region" description="Helical" evidence="5">
    <location>
        <begin position="185"/>
        <end position="204"/>
    </location>
</feature>
<dbReference type="InterPro" id="IPR051784">
    <property type="entry name" value="Nod_factor_ABC_transporter"/>
</dbReference>
<comment type="caution">
    <text evidence="7">The sequence shown here is derived from an EMBL/GenBank/DDBJ whole genome shotgun (WGS) entry which is preliminary data.</text>
</comment>
<sequence>MTALTAPTATRDLDDATRRTARLLRVELRDELLSILREPTGLFFAVAMPVGFFALFAGLYGAEDGGGIVVGTRMLATFGTFGVLGVTLLNPGIGVADDRERGWLRAKRVTATPLPVTLVAKVLATVPYSVGVLLAMTGIAAAMGTLDVEAATWLRLASVLVVGALPFALVALAVGFLATPNATTAVLNALYLPASIASGLWMPLENLPDLVGERLAPLLPTYHLAQLGLAQIGVGTIAGHVWPLAAFAVVAAVVAGLAYRSAKP</sequence>
<dbReference type="InterPro" id="IPR013525">
    <property type="entry name" value="ABC2_TM"/>
</dbReference>
<dbReference type="Proteomes" id="UP000650511">
    <property type="component" value="Unassembled WGS sequence"/>
</dbReference>
<keyword evidence="4 5" id="KW-0472">Membrane</keyword>
<feature type="transmembrane region" description="Helical" evidence="5">
    <location>
        <begin position="74"/>
        <end position="97"/>
    </location>
</feature>
<organism evidence="7 8">
    <name type="scientific">Egicoccus halophilus</name>
    <dbReference type="NCBI Taxonomy" id="1670830"/>
    <lineage>
        <taxon>Bacteria</taxon>
        <taxon>Bacillati</taxon>
        <taxon>Actinomycetota</taxon>
        <taxon>Nitriliruptoria</taxon>
        <taxon>Egicoccales</taxon>
        <taxon>Egicoccaceae</taxon>
        <taxon>Egicoccus</taxon>
    </lineage>
</organism>
<reference evidence="7" key="1">
    <citation type="journal article" date="2014" name="Int. J. Syst. Evol. Microbiol.">
        <title>Complete genome sequence of Corynebacterium casei LMG S-19264T (=DSM 44701T), isolated from a smear-ripened cheese.</title>
        <authorList>
            <consortium name="US DOE Joint Genome Institute (JGI-PGF)"/>
            <person name="Walter F."/>
            <person name="Albersmeier A."/>
            <person name="Kalinowski J."/>
            <person name="Ruckert C."/>
        </authorList>
    </citation>
    <scope>NUCLEOTIDE SEQUENCE</scope>
    <source>
        <strain evidence="7">CGMCC 1.14988</strain>
    </source>
</reference>
<gene>
    <name evidence="7" type="ORF">GCM10011354_22750</name>
</gene>
<dbReference type="GO" id="GO:0016020">
    <property type="term" value="C:membrane"/>
    <property type="evidence" value="ECO:0007669"/>
    <property type="project" value="UniProtKB-SubCell"/>
</dbReference>
<feature type="domain" description="ABC-2 type transporter transmembrane" evidence="6">
    <location>
        <begin position="25"/>
        <end position="210"/>
    </location>
</feature>
<dbReference type="OrthoDB" id="63188at2"/>
<feature type="transmembrane region" description="Helical" evidence="5">
    <location>
        <begin position="118"/>
        <end position="141"/>
    </location>
</feature>
<evidence type="ECO:0000259" key="6">
    <source>
        <dbReference type="Pfam" id="PF01061"/>
    </source>
</evidence>
<dbReference type="Pfam" id="PF01061">
    <property type="entry name" value="ABC2_membrane"/>
    <property type="match status" value="1"/>
</dbReference>
<reference evidence="7" key="2">
    <citation type="submission" date="2020-09" db="EMBL/GenBank/DDBJ databases">
        <authorList>
            <person name="Sun Q."/>
            <person name="Zhou Y."/>
        </authorList>
    </citation>
    <scope>NUCLEOTIDE SEQUENCE</scope>
    <source>
        <strain evidence="7">CGMCC 1.14988</strain>
    </source>
</reference>